<dbReference type="InterPro" id="IPR001173">
    <property type="entry name" value="Glyco_trans_2-like"/>
</dbReference>
<reference evidence="2 3" key="1">
    <citation type="submission" date="2020-08" db="EMBL/GenBank/DDBJ databases">
        <title>Genomic Encyclopedia of Type Strains, Phase III (KMG-III): the genomes of soil and plant-associated and newly described type strains.</title>
        <authorList>
            <person name="Whitman W."/>
        </authorList>
    </citation>
    <scope>NUCLEOTIDE SEQUENCE [LARGE SCALE GENOMIC DNA]</scope>
    <source>
        <strain evidence="2 3">CECT 7341</strain>
    </source>
</reference>
<dbReference type="SUPFAM" id="SSF53448">
    <property type="entry name" value="Nucleotide-diphospho-sugar transferases"/>
    <property type="match status" value="1"/>
</dbReference>
<dbReference type="RefSeq" id="WP_183315175.1">
    <property type="nucleotide sequence ID" value="NZ_JACHXQ010000015.1"/>
</dbReference>
<dbReference type="Proteomes" id="UP000563050">
    <property type="component" value="Unassembled WGS sequence"/>
</dbReference>
<protein>
    <submittedName>
        <fullName evidence="2">Glycosyltransferase involved in cell wall biosynthesis</fullName>
    </submittedName>
</protein>
<keyword evidence="3" id="KW-1185">Reference proteome</keyword>
<dbReference type="Gene3D" id="3.90.550.10">
    <property type="entry name" value="Spore Coat Polysaccharide Biosynthesis Protein SpsA, Chain A"/>
    <property type="match status" value="1"/>
</dbReference>
<dbReference type="EMBL" id="JACHXQ010000015">
    <property type="protein sequence ID" value="MBB3185674.1"/>
    <property type="molecule type" value="Genomic_DNA"/>
</dbReference>
<dbReference type="AlphaFoldDB" id="A0A7W5H0M3"/>
<organism evidence="2 3">
    <name type="scientific">Halomonas fontilapidosi</name>
    <dbReference type="NCBI Taxonomy" id="616675"/>
    <lineage>
        <taxon>Bacteria</taxon>
        <taxon>Pseudomonadati</taxon>
        <taxon>Pseudomonadota</taxon>
        <taxon>Gammaproteobacteria</taxon>
        <taxon>Oceanospirillales</taxon>
        <taxon>Halomonadaceae</taxon>
        <taxon>Halomonas</taxon>
    </lineage>
</organism>
<dbReference type="PANTHER" id="PTHR22916">
    <property type="entry name" value="GLYCOSYLTRANSFERASE"/>
    <property type="match status" value="1"/>
</dbReference>
<keyword evidence="2" id="KW-0808">Transferase</keyword>
<dbReference type="PANTHER" id="PTHR22916:SF3">
    <property type="entry name" value="UDP-GLCNAC:BETAGAL BETA-1,3-N-ACETYLGLUCOSAMINYLTRANSFERASE-LIKE PROTEIN 1"/>
    <property type="match status" value="1"/>
</dbReference>
<dbReference type="InterPro" id="IPR029044">
    <property type="entry name" value="Nucleotide-diphossugar_trans"/>
</dbReference>
<comment type="caution">
    <text evidence="2">The sequence shown here is derived from an EMBL/GenBank/DDBJ whole genome shotgun (WGS) entry which is preliminary data.</text>
</comment>
<dbReference type="GO" id="GO:0016758">
    <property type="term" value="F:hexosyltransferase activity"/>
    <property type="evidence" value="ECO:0007669"/>
    <property type="project" value="UniProtKB-ARBA"/>
</dbReference>
<evidence type="ECO:0000313" key="3">
    <source>
        <dbReference type="Proteomes" id="UP000563050"/>
    </source>
</evidence>
<sequence>MIKNEKDIMESWSGDITQPLVSVLCITYNHYGYISKAIESFLSQDLRSPFEVIIHDDASTDETSDIIRAYQSQYPNIVKPIFQEENQFSKGRVVFDIAHKKAIGKYIAYCEGDDYWMDPQKIKLQCDYLESHPHISVTAHDSCSMDQEGHVITQSRLARKHHRDYSAQEMATGKAWMLNLTMVFRNIDFGDIPERGKIKNNDKFLISLLGNYGGSHFHSEILPACHIVHPDGMWSGLDLNTRHEEQINSWYWIYRYYKRVEKDEYAYAFWIMYLRKVFSLTSRKTLSKEYLIRILRLRDINLFVKKLRWHGE</sequence>
<gene>
    <name evidence="2" type="ORF">FHR95_003265</name>
</gene>
<feature type="domain" description="Glycosyltransferase 2-like" evidence="1">
    <location>
        <begin position="22"/>
        <end position="147"/>
    </location>
</feature>
<proteinExistence type="predicted"/>
<evidence type="ECO:0000313" key="2">
    <source>
        <dbReference type="EMBL" id="MBB3185674.1"/>
    </source>
</evidence>
<dbReference type="Pfam" id="PF00535">
    <property type="entry name" value="Glycos_transf_2"/>
    <property type="match status" value="1"/>
</dbReference>
<name>A0A7W5H0M3_9GAMM</name>
<accession>A0A7W5H0M3</accession>
<evidence type="ECO:0000259" key="1">
    <source>
        <dbReference type="Pfam" id="PF00535"/>
    </source>
</evidence>